<evidence type="ECO:0000313" key="3">
    <source>
        <dbReference type="EMBL" id="MDN4580110.1"/>
    </source>
</evidence>
<evidence type="ECO:0000313" key="5">
    <source>
        <dbReference type="Proteomes" id="UP001172791"/>
    </source>
</evidence>
<dbReference type="PANTHER" id="PTHR13887">
    <property type="entry name" value="GLUTATHIONE S-TRANSFERASE KAPPA"/>
    <property type="match status" value="1"/>
</dbReference>
<evidence type="ECO:0000313" key="4">
    <source>
        <dbReference type="Proteomes" id="UP001172788"/>
    </source>
</evidence>
<dbReference type="Gene3D" id="3.40.30.10">
    <property type="entry name" value="Glutaredoxin"/>
    <property type="match status" value="1"/>
</dbReference>
<sequence>MKQALNIDVFFDLVCPWCLIGKRNLAVARDRFAVLHPEVQVSVKWHPHRLLPDMPREGVPFEAFYLARLGSPEAVAMRREQVRRAGTAAGISFAFDRIQMMPNTGAAHRLINFAQRFGTPKQHERLIERLFVGYFLLGENIGDTATLARIALECGFTGASKAYLDVSTERGSIASPERTYEMPPGSGVPYFVFDRCQALSGAQQPQTLLTAMQTMVCAERLER</sequence>
<accession>A0AAW7MP91</accession>
<dbReference type="Proteomes" id="UP001172791">
    <property type="component" value="Unassembled WGS sequence"/>
</dbReference>
<name>A0AAW7MP91_9BURK</name>
<dbReference type="CDD" id="cd03024">
    <property type="entry name" value="DsbA_FrnE"/>
    <property type="match status" value="1"/>
</dbReference>
<proteinExistence type="predicted"/>
<reference evidence="2" key="1">
    <citation type="submission" date="2018-04" db="EMBL/GenBank/DDBJ databases">
        <authorList>
            <person name="Jy Z."/>
        </authorList>
    </citation>
    <scope>NUCLEOTIDE SEQUENCE</scope>
    <source>
        <strain evidence="3">AS13</strain>
        <strain evidence="2">LA18</strain>
    </source>
</reference>
<protein>
    <submittedName>
        <fullName evidence="2">Disulfide bond formation protein DsbA</fullName>
    </submittedName>
</protein>
<feature type="domain" description="DSBA-like thioredoxin" evidence="1">
    <location>
        <begin position="7"/>
        <end position="213"/>
    </location>
</feature>
<dbReference type="GO" id="GO:0016491">
    <property type="term" value="F:oxidoreductase activity"/>
    <property type="evidence" value="ECO:0007669"/>
    <property type="project" value="InterPro"/>
</dbReference>
<dbReference type="SUPFAM" id="SSF52833">
    <property type="entry name" value="Thioredoxin-like"/>
    <property type="match status" value="1"/>
</dbReference>
<dbReference type="InterPro" id="IPR001853">
    <property type="entry name" value="DSBA-like_thioredoxin_dom"/>
</dbReference>
<dbReference type="InterPro" id="IPR036249">
    <property type="entry name" value="Thioredoxin-like_sf"/>
</dbReference>
<dbReference type="PANTHER" id="PTHR13887:SF41">
    <property type="entry name" value="THIOREDOXIN SUPERFAMILY PROTEIN"/>
    <property type="match status" value="1"/>
</dbReference>
<gene>
    <name evidence="2" type="ORF">DBA34_15245</name>
    <name evidence="3" type="ORF">DBB29_18550</name>
</gene>
<organism evidence="2 5">
    <name type="scientific">Pandoraea cepalis</name>
    <dbReference type="NCBI Taxonomy" id="2508294"/>
    <lineage>
        <taxon>Bacteria</taxon>
        <taxon>Pseudomonadati</taxon>
        <taxon>Pseudomonadota</taxon>
        <taxon>Betaproteobacteria</taxon>
        <taxon>Burkholderiales</taxon>
        <taxon>Burkholderiaceae</taxon>
        <taxon>Pandoraea</taxon>
    </lineage>
</organism>
<dbReference type="Proteomes" id="UP001172788">
    <property type="component" value="Unassembled WGS sequence"/>
</dbReference>
<dbReference type="RefSeq" id="WP_301235328.1">
    <property type="nucleotide sequence ID" value="NZ_QAIC01000040.1"/>
</dbReference>
<dbReference type="AlphaFoldDB" id="A0AAW7MP91"/>
<keyword evidence="4" id="KW-1185">Reference proteome</keyword>
<evidence type="ECO:0000313" key="2">
    <source>
        <dbReference type="EMBL" id="MDN4574607.1"/>
    </source>
</evidence>
<comment type="caution">
    <text evidence="2">The sequence shown here is derived from an EMBL/GenBank/DDBJ whole genome shotgun (WGS) entry which is preliminary data.</text>
</comment>
<evidence type="ECO:0000259" key="1">
    <source>
        <dbReference type="Pfam" id="PF01323"/>
    </source>
</evidence>
<dbReference type="EMBL" id="QAIC01000040">
    <property type="protein sequence ID" value="MDN4574607.1"/>
    <property type="molecule type" value="Genomic_DNA"/>
</dbReference>
<dbReference type="EMBL" id="QAID01000043">
    <property type="protein sequence ID" value="MDN4580110.1"/>
    <property type="molecule type" value="Genomic_DNA"/>
</dbReference>
<dbReference type="Pfam" id="PF01323">
    <property type="entry name" value="DSBA"/>
    <property type="match status" value="1"/>
</dbReference>